<feature type="transmembrane region" description="Helical" evidence="13">
    <location>
        <begin position="511"/>
        <end position="535"/>
    </location>
</feature>
<dbReference type="PRINTS" id="PR01078">
    <property type="entry name" value="AMINACHANNEL"/>
</dbReference>
<evidence type="ECO:0000256" key="7">
    <source>
        <dbReference type="ARBA" id="ARBA00023053"/>
    </source>
</evidence>
<evidence type="ECO:0000256" key="12">
    <source>
        <dbReference type="RuleBase" id="RU000679"/>
    </source>
</evidence>
<dbReference type="InterPro" id="IPR001873">
    <property type="entry name" value="ENaC"/>
</dbReference>
<evidence type="ECO:0000256" key="13">
    <source>
        <dbReference type="SAM" id="Phobius"/>
    </source>
</evidence>
<dbReference type="GO" id="GO:0005886">
    <property type="term" value="C:plasma membrane"/>
    <property type="evidence" value="ECO:0007669"/>
    <property type="project" value="TreeGrafter"/>
</dbReference>
<keyword evidence="8 12" id="KW-0406">Ion transport</keyword>
<dbReference type="OrthoDB" id="6436100at2759"/>
<keyword evidence="7" id="KW-0915">Sodium</keyword>
<evidence type="ECO:0000256" key="1">
    <source>
        <dbReference type="ARBA" id="ARBA00004141"/>
    </source>
</evidence>
<dbReference type="AlphaFoldDB" id="B4JU76"/>
<organism evidence="15">
    <name type="scientific">Drosophila grimshawi</name>
    <name type="common">Hawaiian fruit fly</name>
    <name type="synonym">Idiomyia grimshawi</name>
    <dbReference type="NCBI Taxonomy" id="7222"/>
    <lineage>
        <taxon>Eukaryota</taxon>
        <taxon>Metazoa</taxon>
        <taxon>Ecdysozoa</taxon>
        <taxon>Arthropoda</taxon>
        <taxon>Hexapoda</taxon>
        <taxon>Insecta</taxon>
        <taxon>Pterygota</taxon>
        <taxon>Neoptera</taxon>
        <taxon>Endopterygota</taxon>
        <taxon>Diptera</taxon>
        <taxon>Brachycera</taxon>
        <taxon>Muscomorpha</taxon>
        <taxon>Ephydroidea</taxon>
        <taxon>Drosophilidae</taxon>
        <taxon>Drosophila</taxon>
        <taxon>Hawaiian Drosophila</taxon>
    </lineage>
</organism>
<evidence type="ECO:0000256" key="9">
    <source>
        <dbReference type="ARBA" id="ARBA00023136"/>
    </source>
</evidence>
<feature type="transmembrane region" description="Helical" evidence="13">
    <location>
        <begin position="77"/>
        <end position="98"/>
    </location>
</feature>
<protein>
    <submittedName>
        <fullName evidence="14">GH16423</fullName>
    </submittedName>
</protein>
<evidence type="ECO:0000256" key="11">
    <source>
        <dbReference type="ARBA" id="ARBA00023303"/>
    </source>
</evidence>
<keyword evidence="4 12" id="KW-0894">Sodium channel</keyword>
<evidence type="ECO:0000313" key="15">
    <source>
        <dbReference type="Proteomes" id="UP000001070"/>
    </source>
</evidence>
<dbReference type="Proteomes" id="UP000001070">
    <property type="component" value="Unassembled WGS sequence"/>
</dbReference>
<dbReference type="Pfam" id="PF00858">
    <property type="entry name" value="ASC"/>
    <property type="match status" value="1"/>
</dbReference>
<keyword evidence="3 12" id="KW-0813">Transport</keyword>
<evidence type="ECO:0000313" key="14">
    <source>
        <dbReference type="EMBL" id="EDV91046.1"/>
    </source>
</evidence>
<dbReference type="OMA" id="GTWDNET"/>
<proteinExistence type="inferred from homology"/>
<keyword evidence="9 13" id="KW-0472">Membrane</keyword>
<evidence type="ECO:0000256" key="8">
    <source>
        <dbReference type="ARBA" id="ARBA00023065"/>
    </source>
</evidence>
<name>B4JU76_DROGR</name>
<dbReference type="eggNOG" id="KOG4294">
    <property type="taxonomic scope" value="Eukaryota"/>
</dbReference>
<dbReference type="PANTHER" id="PTHR11690:SF253">
    <property type="entry name" value="PICKPOCKET 18-RELATED"/>
    <property type="match status" value="1"/>
</dbReference>
<keyword evidence="15" id="KW-1185">Reference proteome</keyword>
<dbReference type="KEGG" id="dgr:6568612"/>
<keyword evidence="11 12" id="KW-0407">Ion channel</keyword>
<evidence type="ECO:0000256" key="10">
    <source>
        <dbReference type="ARBA" id="ARBA00023201"/>
    </source>
</evidence>
<reference evidence="14 15" key="1">
    <citation type="journal article" date="2007" name="Nature">
        <title>Evolution of genes and genomes on the Drosophila phylogeny.</title>
        <authorList>
            <consortium name="Drosophila 12 Genomes Consortium"/>
            <person name="Clark A.G."/>
            <person name="Eisen M.B."/>
            <person name="Smith D.R."/>
            <person name="Bergman C.M."/>
            <person name="Oliver B."/>
            <person name="Markow T.A."/>
            <person name="Kaufman T.C."/>
            <person name="Kellis M."/>
            <person name="Gelbart W."/>
            <person name="Iyer V.N."/>
            <person name="Pollard D.A."/>
            <person name="Sackton T.B."/>
            <person name="Larracuente A.M."/>
            <person name="Singh N.D."/>
            <person name="Abad J.P."/>
            <person name="Abt D.N."/>
            <person name="Adryan B."/>
            <person name="Aguade M."/>
            <person name="Akashi H."/>
            <person name="Anderson W.W."/>
            <person name="Aquadro C.F."/>
            <person name="Ardell D.H."/>
            <person name="Arguello R."/>
            <person name="Artieri C.G."/>
            <person name="Barbash D.A."/>
            <person name="Barker D."/>
            <person name="Barsanti P."/>
            <person name="Batterham P."/>
            <person name="Batzoglou S."/>
            <person name="Begun D."/>
            <person name="Bhutkar A."/>
            <person name="Blanco E."/>
            <person name="Bosak S.A."/>
            <person name="Bradley R.K."/>
            <person name="Brand A.D."/>
            <person name="Brent M.R."/>
            <person name="Brooks A.N."/>
            <person name="Brown R.H."/>
            <person name="Butlin R.K."/>
            <person name="Caggese C."/>
            <person name="Calvi B.R."/>
            <person name="Bernardo de Carvalho A."/>
            <person name="Caspi A."/>
            <person name="Castrezana S."/>
            <person name="Celniker S.E."/>
            <person name="Chang J.L."/>
            <person name="Chapple C."/>
            <person name="Chatterji S."/>
            <person name="Chinwalla A."/>
            <person name="Civetta A."/>
            <person name="Clifton S.W."/>
            <person name="Comeron J.M."/>
            <person name="Costello J.C."/>
            <person name="Coyne J.A."/>
            <person name="Daub J."/>
            <person name="David R.G."/>
            <person name="Delcher A.L."/>
            <person name="Delehaunty K."/>
            <person name="Do C.B."/>
            <person name="Ebling H."/>
            <person name="Edwards K."/>
            <person name="Eickbush T."/>
            <person name="Evans J.D."/>
            <person name="Filipski A."/>
            <person name="Findeiss S."/>
            <person name="Freyhult E."/>
            <person name="Fulton L."/>
            <person name="Fulton R."/>
            <person name="Garcia A.C."/>
            <person name="Gardiner A."/>
            <person name="Garfield D.A."/>
            <person name="Garvin B.E."/>
            <person name="Gibson G."/>
            <person name="Gilbert D."/>
            <person name="Gnerre S."/>
            <person name="Godfrey J."/>
            <person name="Good R."/>
            <person name="Gotea V."/>
            <person name="Gravely B."/>
            <person name="Greenberg A.J."/>
            <person name="Griffiths-Jones S."/>
            <person name="Gross S."/>
            <person name="Guigo R."/>
            <person name="Gustafson E.A."/>
            <person name="Haerty W."/>
            <person name="Hahn M.W."/>
            <person name="Halligan D.L."/>
            <person name="Halpern A.L."/>
            <person name="Halter G.M."/>
            <person name="Han M.V."/>
            <person name="Heger A."/>
            <person name="Hillier L."/>
            <person name="Hinrichs A.S."/>
            <person name="Holmes I."/>
            <person name="Hoskins R.A."/>
            <person name="Hubisz M.J."/>
            <person name="Hultmark D."/>
            <person name="Huntley M.A."/>
            <person name="Jaffe D.B."/>
            <person name="Jagadeeshan S."/>
            <person name="Jeck W.R."/>
            <person name="Johnson J."/>
            <person name="Jones C.D."/>
            <person name="Jordan W.C."/>
            <person name="Karpen G.H."/>
            <person name="Kataoka E."/>
            <person name="Keightley P.D."/>
            <person name="Kheradpour P."/>
            <person name="Kirkness E.F."/>
            <person name="Koerich L.B."/>
            <person name="Kristiansen K."/>
            <person name="Kudrna D."/>
            <person name="Kulathinal R.J."/>
            <person name="Kumar S."/>
            <person name="Kwok R."/>
            <person name="Lander E."/>
            <person name="Langley C.H."/>
            <person name="Lapoint R."/>
            <person name="Lazzaro B.P."/>
            <person name="Lee S.J."/>
            <person name="Levesque L."/>
            <person name="Li R."/>
            <person name="Lin C.F."/>
            <person name="Lin M.F."/>
            <person name="Lindblad-Toh K."/>
            <person name="Llopart A."/>
            <person name="Long M."/>
            <person name="Low L."/>
            <person name="Lozovsky E."/>
            <person name="Lu J."/>
            <person name="Luo M."/>
            <person name="Machado C.A."/>
            <person name="Makalowski W."/>
            <person name="Marzo M."/>
            <person name="Matsuda M."/>
            <person name="Matzkin L."/>
            <person name="McAllister B."/>
            <person name="McBride C.S."/>
            <person name="McKernan B."/>
            <person name="McKernan K."/>
            <person name="Mendez-Lago M."/>
            <person name="Minx P."/>
            <person name="Mollenhauer M.U."/>
            <person name="Montooth K."/>
            <person name="Mount S.M."/>
            <person name="Mu X."/>
            <person name="Myers E."/>
            <person name="Negre B."/>
            <person name="Newfeld S."/>
            <person name="Nielsen R."/>
            <person name="Noor M.A."/>
            <person name="O'Grady P."/>
            <person name="Pachter L."/>
            <person name="Papaceit M."/>
            <person name="Parisi M.J."/>
            <person name="Parisi M."/>
            <person name="Parts L."/>
            <person name="Pedersen J.S."/>
            <person name="Pesole G."/>
            <person name="Phillippy A.M."/>
            <person name="Ponting C.P."/>
            <person name="Pop M."/>
            <person name="Porcelli D."/>
            <person name="Powell J.R."/>
            <person name="Prohaska S."/>
            <person name="Pruitt K."/>
            <person name="Puig M."/>
            <person name="Quesneville H."/>
            <person name="Ram K.R."/>
            <person name="Rand D."/>
            <person name="Rasmussen M.D."/>
            <person name="Reed L.K."/>
            <person name="Reenan R."/>
            <person name="Reily A."/>
            <person name="Remington K.A."/>
            <person name="Rieger T.T."/>
            <person name="Ritchie M.G."/>
            <person name="Robin C."/>
            <person name="Rogers Y.H."/>
            <person name="Rohde C."/>
            <person name="Rozas J."/>
            <person name="Rubenfield M.J."/>
            <person name="Ruiz A."/>
            <person name="Russo S."/>
            <person name="Salzberg S.L."/>
            <person name="Sanchez-Gracia A."/>
            <person name="Saranga D.J."/>
            <person name="Sato H."/>
            <person name="Schaeffer S.W."/>
            <person name="Schatz M.C."/>
            <person name="Schlenke T."/>
            <person name="Schwartz R."/>
            <person name="Segarra C."/>
            <person name="Singh R.S."/>
            <person name="Sirot L."/>
            <person name="Sirota M."/>
            <person name="Sisneros N.B."/>
            <person name="Smith C.D."/>
            <person name="Smith T.F."/>
            <person name="Spieth J."/>
            <person name="Stage D.E."/>
            <person name="Stark A."/>
            <person name="Stephan W."/>
            <person name="Strausberg R.L."/>
            <person name="Strempel S."/>
            <person name="Sturgill D."/>
            <person name="Sutton G."/>
            <person name="Sutton G.G."/>
            <person name="Tao W."/>
            <person name="Teichmann S."/>
            <person name="Tobari Y.N."/>
            <person name="Tomimura Y."/>
            <person name="Tsolas J.M."/>
            <person name="Valente V.L."/>
            <person name="Venter E."/>
            <person name="Venter J.C."/>
            <person name="Vicario S."/>
            <person name="Vieira F.G."/>
            <person name="Vilella A.J."/>
            <person name="Villasante A."/>
            <person name="Walenz B."/>
            <person name="Wang J."/>
            <person name="Wasserman M."/>
            <person name="Watts T."/>
            <person name="Wilson D."/>
            <person name="Wilson R.K."/>
            <person name="Wing R.A."/>
            <person name="Wolfner M.F."/>
            <person name="Wong A."/>
            <person name="Wong G.K."/>
            <person name="Wu C.I."/>
            <person name="Wu G."/>
            <person name="Yamamoto D."/>
            <person name="Yang H.P."/>
            <person name="Yang S.P."/>
            <person name="Yorke J.A."/>
            <person name="Yoshida K."/>
            <person name="Zdobnov E."/>
            <person name="Zhang P."/>
            <person name="Zhang Y."/>
            <person name="Zimin A.V."/>
            <person name="Baldwin J."/>
            <person name="Abdouelleil A."/>
            <person name="Abdulkadir J."/>
            <person name="Abebe A."/>
            <person name="Abera B."/>
            <person name="Abreu J."/>
            <person name="Acer S.C."/>
            <person name="Aftuck L."/>
            <person name="Alexander A."/>
            <person name="An P."/>
            <person name="Anderson E."/>
            <person name="Anderson S."/>
            <person name="Arachi H."/>
            <person name="Azer M."/>
            <person name="Bachantsang P."/>
            <person name="Barry A."/>
            <person name="Bayul T."/>
            <person name="Berlin A."/>
            <person name="Bessette D."/>
            <person name="Bloom T."/>
            <person name="Blye J."/>
            <person name="Boguslavskiy L."/>
            <person name="Bonnet C."/>
            <person name="Boukhgalter B."/>
            <person name="Bourzgui I."/>
            <person name="Brown A."/>
            <person name="Cahill P."/>
            <person name="Channer S."/>
            <person name="Cheshatsang Y."/>
            <person name="Chuda L."/>
            <person name="Citroen M."/>
            <person name="Collymore A."/>
            <person name="Cooke P."/>
            <person name="Costello M."/>
            <person name="D'Aco K."/>
            <person name="Daza R."/>
            <person name="De Haan G."/>
            <person name="DeGray S."/>
            <person name="DeMaso C."/>
            <person name="Dhargay N."/>
            <person name="Dooley K."/>
            <person name="Dooley E."/>
            <person name="Doricent M."/>
            <person name="Dorje P."/>
            <person name="Dorjee K."/>
            <person name="Dupes A."/>
            <person name="Elong R."/>
            <person name="Falk J."/>
            <person name="Farina A."/>
            <person name="Faro S."/>
            <person name="Ferguson D."/>
            <person name="Fisher S."/>
            <person name="Foley C.D."/>
            <person name="Franke A."/>
            <person name="Friedrich D."/>
            <person name="Gadbois L."/>
            <person name="Gearin G."/>
            <person name="Gearin C.R."/>
            <person name="Giannoukos G."/>
            <person name="Goode T."/>
            <person name="Graham J."/>
            <person name="Grandbois E."/>
            <person name="Grewal S."/>
            <person name="Gyaltsen K."/>
            <person name="Hafez N."/>
            <person name="Hagos B."/>
            <person name="Hall J."/>
            <person name="Henson C."/>
            <person name="Hollinger A."/>
            <person name="Honan T."/>
            <person name="Huard M.D."/>
            <person name="Hughes L."/>
            <person name="Hurhula B."/>
            <person name="Husby M.E."/>
            <person name="Kamat A."/>
            <person name="Kanga B."/>
            <person name="Kashin S."/>
            <person name="Khazanovich D."/>
            <person name="Kisner P."/>
            <person name="Lance K."/>
            <person name="Lara M."/>
            <person name="Lee W."/>
            <person name="Lennon N."/>
            <person name="Letendre F."/>
            <person name="LeVine R."/>
            <person name="Lipovsky A."/>
            <person name="Liu X."/>
            <person name="Liu J."/>
            <person name="Liu S."/>
            <person name="Lokyitsang T."/>
            <person name="Lokyitsang Y."/>
            <person name="Lubonja R."/>
            <person name="Lui A."/>
            <person name="MacDonald P."/>
            <person name="Magnisalis V."/>
            <person name="Maru K."/>
            <person name="Matthews C."/>
            <person name="McCusker W."/>
            <person name="McDonough S."/>
            <person name="Mehta T."/>
            <person name="Meldrim J."/>
            <person name="Meneus L."/>
            <person name="Mihai O."/>
            <person name="Mihalev A."/>
            <person name="Mihova T."/>
            <person name="Mittelman R."/>
            <person name="Mlenga V."/>
            <person name="Montmayeur A."/>
            <person name="Mulrain L."/>
            <person name="Navidi A."/>
            <person name="Naylor J."/>
            <person name="Negash T."/>
            <person name="Nguyen T."/>
            <person name="Nguyen N."/>
            <person name="Nicol R."/>
            <person name="Norbu C."/>
            <person name="Norbu N."/>
            <person name="Novod N."/>
            <person name="O'Neill B."/>
            <person name="Osman S."/>
            <person name="Markiewicz E."/>
            <person name="Oyono O.L."/>
            <person name="Patti C."/>
            <person name="Phunkhang P."/>
            <person name="Pierre F."/>
            <person name="Priest M."/>
            <person name="Raghuraman S."/>
            <person name="Rege F."/>
            <person name="Reyes R."/>
            <person name="Rise C."/>
            <person name="Rogov P."/>
            <person name="Ross K."/>
            <person name="Ryan E."/>
            <person name="Settipalli S."/>
            <person name="Shea T."/>
            <person name="Sherpa N."/>
            <person name="Shi L."/>
            <person name="Shih D."/>
            <person name="Sparrow T."/>
            <person name="Spaulding J."/>
            <person name="Stalker J."/>
            <person name="Stange-Thomann N."/>
            <person name="Stavropoulos S."/>
            <person name="Stone C."/>
            <person name="Strader C."/>
            <person name="Tesfaye S."/>
            <person name="Thomson T."/>
            <person name="Thoulutsang Y."/>
            <person name="Thoulutsang D."/>
            <person name="Topham K."/>
            <person name="Topping I."/>
            <person name="Tsamla T."/>
            <person name="Vassiliev H."/>
            <person name="Vo A."/>
            <person name="Wangchuk T."/>
            <person name="Wangdi T."/>
            <person name="Weiand M."/>
            <person name="Wilkinson J."/>
            <person name="Wilson A."/>
            <person name="Yadav S."/>
            <person name="Young G."/>
            <person name="Yu Q."/>
            <person name="Zembek L."/>
            <person name="Zhong D."/>
            <person name="Zimmer A."/>
            <person name="Zwirko Z."/>
            <person name="Jaffe D.B."/>
            <person name="Alvarez P."/>
            <person name="Brockman W."/>
            <person name="Butler J."/>
            <person name="Chin C."/>
            <person name="Gnerre S."/>
            <person name="Grabherr M."/>
            <person name="Kleber M."/>
            <person name="Mauceli E."/>
            <person name="MacCallum I."/>
        </authorList>
    </citation>
    <scope>NUCLEOTIDE SEQUENCE [LARGE SCALE GENOMIC DNA]</scope>
    <source>
        <strain evidence="15">Tucson 15287-2541.00</strain>
    </source>
</reference>
<dbReference type="EMBL" id="CH916374">
    <property type="protein sequence ID" value="EDV91046.1"/>
    <property type="molecule type" value="Genomic_DNA"/>
</dbReference>
<keyword evidence="10 12" id="KW-0739">Sodium transport</keyword>
<gene>
    <name evidence="14" type="primary">Dgri\GH16423</name>
    <name evidence="14" type="ORF">Dgri_GH16423</name>
</gene>
<comment type="subcellular location">
    <subcellularLocation>
        <location evidence="1">Membrane</location>
        <topology evidence="1">Multi-pass membrane protein</topology>
    </subcellularLocation>
</comment>
<dbReference type="PANTHER" id="PTHR11690">
    <property type="entry name" value="AMILORIDE-SENSITIVE SODIUM CHANNEL-RELATED"/>
    <property type="match status" value="1"/>
</dbReference>
<dbReference type="PhylomeDB" id="B4JU76"/>
<dbReference type="InParanoid" id="B4JU76"/>
<evidence type="ECO:0000256" key="3">
    <source>
        <dbReference type="ARBA" id="ARBA00022448"/>
    </source>
</evidence>
<accession>B4JU76</accession>
<dbReference type="FunCoup" id="B4JU76">
    <property type="interactions" value="27"/>
</dbReference>
<keyword evidence="5 12" id="KW-0812">Transmembrane</keyword>
<dbReference type="Gene3D" id="2.60.470.10">
    <property type="entry name" value="Acid-sensing ion channels like domains"/>
    <property type="match status" value="1"/>
</dbReference>
<sequence>MVNIETTSNAIWWIKNPNAPKVGDASHGGVRGAGRGDGRKSSIGSIFCLDMAALLRNISLQGYNKLLAPELTFVERLIWLLVHATTFVAMLSVLLLTWEQFIAQYFVINLKDSLYPVEKVPFPAVSICSNNRISLQAVTKYALELQHSDPVPHSLKYYLDKLRYLRKLYVSNEMDVDAEDLVNFQAFLDIFGTWDNETFFSTRRIMNMLAPKCDEFILKCSLSNVDIPCFSDIGFQSRLTDYGPCCTFNTKNRLKSRDYKNRFANPELGLTVFLNASHADYFTPVLRTEGYIVIIHNADNFAAISSSNALELFPGEMDESYVRIFARVIDTDPSLSSFSPEGRRCYFPDEANLPNVGTVYSFPNCITRCRIRSIIALCNCLPFQLPLDLVESLEGVVYCTLIHATCIAQYAFKWNNVLTERVRMTGLEREIEEALYCPQCLPSCYDVQYRVSLSALPLDNFLASLKPEDNSTQLSSKISILRVFFGKPNADFYIRLMNNEWFEIFSTIGNILSVFMGFSLVAIFETLFFFCKYIYMSFYRIMHISKANQKAKKLDARKLHICP</sequence>
<evidence type="ECO:0000256" key="2">
    <source>
        <dbReference type="ARBA" id="ARBA00007193"/>
    </source>
</evidence>
<evidence type="ECO:0000256" key="6">
    <source>
        <dbReference type="ARBA" id="ARBA00022989"/>
    </source>
</evidence>
<evidence type="ECO:0000256" key="5">
    <source>
        <dbReference type="ARBA" id="ARBA00022692"/>
    </source>
</evidence>
<evidence type="ECO:0000256" key="4">
    <source>
        <dbReference type="ARBA" id="ARBA00022461"/>
    </source>
</evidence>
<comment type="similarity">
    <text evidence="2 12">Belongs to the amiloride-sensitive sodium channel (TC 1.A.6) family.</text>
</comment>
<dbReference type="GO" id="GO:0015280">
    <property type="term" value="F:ligand-gated sodium channel activity"/>
    <property type="evidence" value="ECO:0007669"/>
    <property type="project" value="TreeGrafter"/>
</dbReference>
<keyword evidence="6 13" id="KW-1133">Transmembrane helix</keyword>
<dbReference type="HOGENOM" id="CLU_024950_3_0_1"/>